<dbReference type="GO" id="GO:0016747">
    <property type="term" value="F:acyltransferase activity, transferring groups other than amino-acyl groups"/>
    <property type="evidence" value="ECO:0007669"/>
    <property type="project" value="InterPro"/>
</dbReference>
<proteinExistence type="predicted"/>
<evidence type="ECO:0000259" key="1">
    <source>
        <dbReference type="PROSITE" id="PS51186"/>
    </source>
</evidence>
<dbReference type="PANTHER" id="PTHR43328:SF1">
    <property type="entry name" value="N-ACETYLTRANSFERASE DOMAIN-CONTAINING PROTEIN"/>
    <property type="match status" value="1"/>
</dbReference>
<dbReference type="Gene3D" id="3.40.630.30">
    <property type="match status" value="1"/>
</dbReference>
<reference evidence="2 3" key="1">
    <citation type="submission" date="2020-08" db="EMBL/GenBank/DDBJ databases">
        <title>Sequencing the genomes of 1000 actinobacteria strains.</title>
        <authorList>
            <person name="Klenk H.-P."/>
        </authorList>
    </citation>
    <scope>NUCLEOTIDE SEQUENCE [LARGE SCALE GENOMIC DNA]</scope>
    <source>
        <strain evidence="2 3">DSM 45886</strain>
    </source>
</reference>
<protein>
    <submittedName>
        <fullName evidence="2">RimJ/RimL family protein N-acetyltransferase</fullName>
    </submittedName>
</protein>
<dbReference type="EMBL" id="JACHJW010000001">
    <property type="protein sequence ID" value="MBB4958508.1"/>
    <property type="molecule type" value="Genomic_DNA"/>
</dbReference>
<dbReference type="PANTHER" id="PTHR43328">
    <property type="entry name" value="ACETYLTRANSFERASE-RELATED"/>
    <property type="match status" value="1"/>
</dbReference>
<dbReference type="Proteomes" id="UP000578819">
    <property type="component" value="Unassembled WGS sequence"/>
</dbReference>
<name>A0A7W7SPD4_9ACTN</name>
<gene>
    <name evidence="2" type="ORF">FHR38_002241</name>
</gene>
<dbReference type="SUPFAM" id="SSF55729">
    <property type="entry name" value="Acyl-CoA N-acyltransferases (Nat)"/>
    <property type="match status" value="1"/>
</dbReference>
<keyword evidence="2" id="KW-0808">Transferase</keyword>
<dbReference type="PROSITE" id="PS51186">
    <property type="entry name" value="GNAT"/>
    <property type="match status" value="1"/>
</dbReference>
<keyword evidence="3" id="KW-1185">Reference proteome</keyword>
<sequence>MEADVVTVLLRMVEEADLDAFFQHQLDPEAIWMAAFTAEDPSDRAAFLARWAKILGNESIVTRTIVVDASVVGHVASFVQEGDVEVTYWVDRAVWGRGIASQALAAFLTEVTTRPLHARVAKDNIGSRKVLERCGFTVVGEDSGFAYGRGRDVEEFLLRLAA</sequence>
<dbReference type="InterPro" id="IPR000182">
    <property type="entry name" value="GNAT_dom"/>
</dbReference>
<dbReference type="AlphaFoldDB" id="A0A7W7SPD4"/>
<comment type="caution">
    <text evidence="2">The sequence shown here is derived from an EMBL/GenBank/DDBJ whole genome shotgun (WGS) entry which is preliminary data.</text>
</comment>
<organism evidence="2 3">
    <name type="scientific">Micromonospora polyrhachis</name>
    <dbReference type="NCBI Taxonomy" id="1282883"/>
    <lineage>
        <taxon>Bacteria</taxon>
        <taxon>Bacillati</taxon>
        <taxon>Actinomycetota</taxon>
        <taxon>Actinomycetes</taxon>
        <taxon>Micromonosporales</taxon>
        <taxon>Micromonosporaceae</taxon>
        <taxon>Micromonospora</taxon>
    </lineage>
</organism>
<dbReference type="InterPro" id="IPR016181">
    <property type="entry name" value="Acyl_CoA_acyltransferase"/>
</dbReference>
<accession>A0A7W7SPD4</accession>
<feature type="domain" description="N-acetyltransferase" evidence="1">
    <location>
        <begin position="8"/>
        <end position="162"/>
    </location>
</feature>
<dbReference type="Pfam" id="PF13302">
    <property type="entry name" value="Acetyltransf_3"/>
    <property type="match status" value="1"/>
</dbReference>
<evidence type="ECO:0000313" key="2">
    <source>
        <dbReference type="EMBL" id="MBB4958508.1"/>
    </source>
</evidence>
<evidence type="ECO:0000313" key="3">
    <source>
        <dbReference type="Proteomes" id="UP000578819"/>
    </source>
</evidence>